<dbReference type="AlphaFoldDB" id="A0A2N5CWR5"/>
<dbReference type="InterPro" id="IPR023214">
    <property type="entry name" value="HAD_sf"/>
</dbReference>
<dbReference type="Proteomes" id="UP000234483">
    <property type="component" value="Unassembled WGS sequence"/>
</dbReference>
<reference evidence="2 3" key="1">
    <citation type="submission" date="2017-12" db="EMBL/GenBank/DDBJ databases">
        <title>The genome sequence of Caulobacter flavus CGMCC1 15093.</title>
        <authorList>
            <person name="Gao J."/>
            <person name="Mao X."/>
            <person name="Sun J."/>
        </authorList>
    </citation>
    <scope>NUCLEOTIDE SEQUENCE [LARGE SCALE GENOMIC DNA]</scope>
    <source>
        <strain evidence="2 3">CGMCC1 15093</strain>
    </source>
</reference>
<dbReference type="InterPro" id="IPR006439">
    <property type="entry name" value="HAD-SF_hydro_IA"/>
</dbReference>
<evidence type="ECO:0000313" key="3">
    <source>
        <dbReference type="Proteomes" id="UP000234483"/>
    </source>
</evidence>
<dbReference type="NCBIfam" id="TIGR01509">
    <property type="entry name" value="HAD-SF-IA-v3"/>
    <property type="match status" value="1"/>
</dbReference>
<dbReference type="GO" id="GO:0050308">
    <property type="term" value="F:sugar-phosphatase activity"/>
    <property type="evidence" value="ECO:0007669"/>
    <property type="project" value="TreeGrafter"/>
</dbReference>
<dbReference type="InterPro" id="IPR051806">
    <property type="entry name" value="HAD-like_SPP"/>
</dbReference>
<gene>
    <name evidence="1" type="ORF">C1707_14655</name>
    <name evidence="2" type="ORF">CFHF_05650</name>
</gene>
<dbReference type="SUPFAM" id="SSF56784">
    <property type="entry name" value="HAD-like"/>
    <property type="match status" value="1"/>
</dbReference>
<dbReference type="Proteomes" id="UP000281192">
    <property type="component" value="Chromosome"/>
</dbReference>
<dbReference type="KEGG" id="cfh:C1707_14655"/>
<dbReference type="Gene3D" id="1.10.150.240">
    <property type="entry name" value="Putative phosphatase, domain 2"/>
    <property type="match status" value="1"/>
</dbReference>
<accession>A0A2N5CWR5</accession>
<dbReference type="Gene3D" id="3.40.50.1000">
    <property type="entry name" value="HAD superfamily/HAD-like"/>
    <property type="match status" value="1"/>
</dbReference>
<dbReference type="Pfam" id="PF00702">
    <property type="entry name" value="Hydrolase"/>
    <property type="match status" value="1"/>
</dbReference>
<dbReference type="OrthoDB" id="9797743at2"/>
<dbReference type="RefSeq" id="WP_101712053.1">
    <property type="nucleotide sequence ID" value="NZ_CP026100.1"/>
</dbReference>
<proteinExistence type="predicted"/>
<dbReference type="InterPro" id="IPR036412">
    <property type="entry name" value="HAD-like_sf"/>
</dbReference>
<reference evidence="1 4" key="2">
    <citation type="submission" date="2018-01" db="EMBL/GenBank/DDBJ databases">
        <title>Complete genome sequence of Caulobacter flavus RHGG3.</title>
        <authorList>
            <person name="Yang E."/>
        </authorList>
    </citation>
    <scope>NUCLEOTIDE SEQUENCE [LARGE SCALE GENOMIC DNA]</scope>
    <source>
        <strain evidence="1 4">RHGG3</strain>
    </source>
</reference>
<evidence type="ECO:0000313" key="2">
    <source>
        <dbReference type="EMBL" id="PLR18244.1"/>
    </source>
</evidence>
<dbReference type="PANTHER" id="PTHR43481">
    <property type="entry name" value="FRUCTOSE-1-PHOSPHATE PHOSPHATASE"/>
    <property type="match status" value="1"/>
</dbReference>
<dbReference type="EMBL" id="PJRQ01000011">
    <property type="protein sequence ID" value="PLR18244.1"/>
    <property type="molecule type" value="Genomic_DNA"/>
</dbReference>
<protein>
    <submittedName>
        <fullName evidence="2">Glycerol-3-phosphatase</fullName>
    </submittedName>
</protein>
<dbReference type="EMBL" id="CP026100">
    <property type="protein sequence ID" value="AYV47401.1"/>
    <property type="molecule type" value="Genomic_DNA"/>
</dbReference>
<evidence type="ECO:0000313" key="1">
    <source>
        <dbReference type="EMBL" id="AYV47401.1"/>
    </source>
</evidence>
<evidence type="ECO:0000313" key="4">
    <source>
        <dbReference type="Proteomes" id="UP000281192"/>
    </source>
</evidence>
<sequence>MSAPDRSPPTFRGRTYAAFLFDMDGTLLDSSPVVERVWTAWAVRHGHDPDEVLAVCQGLQYRDTLRRFARPGLDIEAEAAALLRAELDDVEGVAAIAGVKTLIEGLDPARWAIVTSAPRALAETRLRAVGLPVPQHFVTGESVSKGKPDPEGFLKAAALLGAPITECLVFEDSPAGVAAGKASGARVAIVGPLVTPCDGDLAIADYL</sequence>
<dbReference type="SFLD" id="SFLDS00003">
    <property type="entry name" value="Haloacid_Dehalogenase"/>
    <property type="match status" value="1"/>
</dbReference>
<organism evidence="2 3">
    <name type="scientific">Caulobacter flavus</name>
    <dbReference type="NCBI Taxonomy" id="1679497"/>
    <lineage>
        <taxon>Bacteria</taxon>
        <taxon>Pseudomonadati</taxon>
        <taxon>Pseudomonadota</taxon>
        <taxon>Alphaproteobacteria</taxon>
        <taxon>Caulobacterales</taxon>
        <taxon>Caulobacteraceae</taxon>
        <taxon>Caulobacter</taxon>
    </lineage>
</organism>
<dbReference type="SFLD" id="SFLDG01129">
    <property type="entry name" value="C1.5:_HAD__Beta-PGM__Phosphata"/>
    <property type="match status" value="1"/>
</dbReference>
<keyword evidence="4" id="KW-1185">Reference proteome</keyword>
<dbReference type="PANTHER" id="PTHR43481:SF4">
    <property type="entry name" value="GLYCEROL-1-PHOSPHATE PHOSPHOHYDROLASE 1-RELATED"/>
    <property type="match status" value="1"/>
</dbReference>
<name>A0A2N5CWR5_9CAUL</name>
<dbReference type="InterPro" id="IPR023198">
    <property type="entry name" value="PGP-like_dom2"/>
</dbReference>